<name>A0ACB5UQ58_9FIRM</name>
<proteinExistence type="predicted"/>
<dbReference type="EMBL" id="BTPU01000076">
    <property type="protein sequence ID" value="GMQ64679.1"/>
    <property type="molecule type" value="Genomic_DNA"/>
</dbReference>
<keyword evidence="2" id="KW-1185">Reference proteome</keyword>
<evidence type="ECO:0000313" key="1">
    <source>
        <dbReference type="EMBL" id="GMQ64679.1"/>
    </source>
</evidence>
<gene>
    <name evidence="1" type="ORF">AN2V17_39170</name>
</gene>
<accession>A0ACB5UQ58</accession>
<reference evidence="1" key="1">
    <citation type="submission" date="2023-09" db="EMBL/GenBank/DDBJ databases">
        <title>Vallitalea sediminicola and Vallitalea maricola sp. nov., anaerobic bacteria isolated from marine sediment.</title>
        <authorList>
            <person name="Hirano S."/>
            <person name="Maeda A."/>
            <person name="Terahara T."/>
            <person name="Mori K."/>
            <person name="Hamada M."/>
            <person name="Matsumoto R."/>
            <person name="Kobayashi T."/>
        </authorList>
    </citation>
    <scope>NUCLEOTIDE SEQUENCE</scope>
    <source>
        <strain evidence="1">AN17-2</strain>
    </source>
</reference>
<dbReference type="Proteomes" id="UP001374599">
    <property type="component" value="Unassembled WGS sequence"/>
</dbReference>
<organism evidence="1 2">
    <name type="scientific">Vallitalea maricola</name>
    <dbReference type="NCBI Taxonomy" id="3074433"/>
    <lineage>
        <taxon>Bacteria</taxon>
        <taxon>Bacillati</taxon>
        <taxon>Bacillota</taxon>
        <taxon>Clostridia</taxon>
        <taxon>Lachnospirales</taxon>
        <taxon>Vallitaleaceae</taxon>
        <taxon>Vallitalea</taxon>
    </lineage>
</organism>
<sequence>MNDLSFYIILLVSIPILNVFAIRRQEKVIKAVNKKRRYGVFLTAVLFSIPLFLFIVMFNNVEVISLFVAIDIRIVTILIFLLLVIIFLICNKFLYVVDNYSRYEKEKSFRKQSFKNWSYYIIKFPASSIRNMMKMPPVSKYSKPDPKLFKEYHLNSLNTPPVHIQFILILIIYVFTSFGFFISDYIMGDWAVIYTNLYILPFVLLMTFMNGFIFGMIRFMEYIFKKNINEIVQVLLFCMMYVLVIDGIWLLIK</sequence>
<protein>
    <submittedName>
        <fullName evidence="1">Uncharacterized protein</fullName>
    </submittedName>
</protein>
<evidence type="ECO:0000313" key="2">
    <source>
        <dbReference type="Proteomes" id="UP001374599"/>
    </source>
</evidence>
<comment type="caution">
    <text evidence="1">The sequence shown here is derived from an EMBL/GenBank/DDBJ whole genome shotgun (WGS) entry which is preliminary data.</text>
</comment>